<comment type="caution">
    <text evidence="1">The sequence shown here is derived from an EMBL/GenBank/DDBJ whole genome shotgun (WGS) entry which is preliminary data.</text>
</comment>
<gene>
    <name evidence="1" type="ORF">KUV23_09060</name>
</gene>
<evidence type="ECO:0000313" key="2">
    <source>
        <dbReference type="Proteomes" id="UP000766609"/>
    </source>
</evidence>
<dbReference type="RefSeq" id="WP_222583903.1">
    <property type="nucleotide sequence ID" value="NZ_JAHVHP010000002.1"/>
</dbReference>
<sequence>MMPVDLFSLDGWLEAGRLKIEALKFSTQVLILSYICLVEYRRKIS</sequence>
<dbReference type="EMBL" id="JAHVHP010000002">
    <property type="protein sequence ID" value="MBY5951118.1"/>
    <property type="molecule type" value="Genomic_DNA"/>
</dbReference>
<evidence type="ECO:0000313" key="1">
    <source>
        <dbReference type="EMBL" id="MBY5951118.1"/>
    </source>
</evidence>
<dbReference type="Proteomes" id="UP000766609">
    <property type="component" value="Unassembled WGS sequence"/>
</dbReference>
<accession>A0ABS7N470</accession>
<protein>
    <submittedName>
        <fullName evidence="1">Uncharacterized protein</fullName>
    </submittedName>
</protein>
<name>A0ABS7N470_9BACT</name>
<proteinExistence type="predicted"/>
<organism evidence="1 2">
    <name type="scientific">Algoriphagus marincola</name>
    <dbReference type="NCBI Taxonomy" id="264027"/>
    <lineage>
        <taxon>Bacteria</taxon>
        <taxon>Pseudomonadati</taxon>
        <taxon>Bacteroidota</taxon>
        <taxon>Cytophagia</taxon>
        <taxon>Cytophagales</taxon>
        <taxon>Cyclobacteriaceae</taxon>
        <taxon>Algoriphagus</taxon>
    </lineage>
</organism>
<reference evidence="1 2" key="1">
    <citation type="submission" date="2021-06" db="EMBL/GenBank/DDBJ databases">
        <title>44 bacteria genomes isolated from Dapeng, Shenzhen.</title>
        <authorList>
            <person name="Zheng W."/>
            <person name="Yu S."/>
            <person name="Huang Y."/>
        </authorList>
    </citation>
    <scope>NUCLEOTIDE SEQUENCE [LARGE SCALE GENOMIC DNA]</scope>
    <source>
        <strain evidence="1 2">DP5N14-6</strain>
    </source>
</reference>
<keyword evidence="2" id="KW-1185">Reference proteome</keyword>